<evidence type="ECO:0000256" key="2">
    <source>
        <dbReference type="ARBA" id="ARBA00005582"/>
    </source>
</evidence>
<evidence type="ECO:0000256" key="4">
    <source>
        <dbReference type="RuleBase" id="RU003476"/>
    </source>
</evidence>
<dbReference type="InterPro" id="IPR015797">
    <property type="entry name" value="NUDIX_hydrolase-like_dom_sf"/>
</dbReference>
<keyword evidence="3 4" id="KW-0378">Hydrolase</keyword>
<evidence type="ECO:0000259" key="5">
    <source>
        <dbReference type="PROSITE" id="PS51462"/>
    </source>
</evidence>
<reference evidence="7" key="1">
    <citation type="journal article" date="2019" name="Int. J. Syst. Evol. Microbiol.">
        <title>The Global Catalogue of Microorganisms (GCM) 10K type strain sequencing project: providing services to taxonomists for standard genome sequencing and annotation.</title>
        <authorList>
            <consortium name="The Broad Institute Genomics Platform"/>
            <consortium name="The Broad Institute Genome Sequencing Center for Infectious Disease"/>
            <person name="Wu L."/>
            <person name="Ma J."/>
        </authorList>
    </citation>
    <scope>NUCLEOTIDE SEQUENCE [LARGE SCALE GENOMIC DNA]</scope>
    <source>
        <strain evidence="7">JCM 14303</strain>
    </source>
</reference>
<accession>A0ABP4MFU7</accession>
<dbReference type="PANTHER" id="PTHR43046">
    <property type="entry name" value="GDP-MANNOSE MANNOSYL HYDROLASE"/>
    <property type="match status" value="1"/>
</dbReference>
<dbReference type="InterPro" id="IPR000086">
    <property type="entry name" value="NUDIX_hydrolase_dom"/>
</dbReference>
<dbReference type="Proteomes" id="UP001500363">
    <property type="component" value="Unassembled WGS sequence"/>
</dbReference>
<evidence type="ECO:0000256" key="1">
    <source>
        <dbReference type="ARBA" id="ARBA00001946"/>
    </source>
</evidence>
<gene>
    <name evidence="6" type="ORF">GCM10009741_53750</name>
</gene>
<comment type="caution">
    <text evidence="6">The sequence shown here is derived from an EMBL/GenBank/DDBJ whole genome shotgun (WGS) entry which is preliminary data.</text>
</comment>
<comment type="cofactor">
    <cofactor evidence="1">
        <name>Mg(2+)</name>
        <dbReference type="ChEBI" id="CHEBI:18420"/>
    </cofactor>
</comment>
<dbReference type="RefSeq" id="WP_344178983.1">
    <property type="nucleotide sequence ID" value="NZ_BAAANC010000003.1"/>
</dbReference>
<dbReference type="Gene3D" id="3.90.79.10">
    <property type="entry name" value="Nucleoside Triphosphate Pyrophosphohydrolase"/>
    <property type="match status" value="1"/>
</dbReference>
<evidence type="ECO:0000313" key="7">
    <source>
        <dbReference type="Proteomes" id="UP001500363"/>
    </source>
</evidence>
<sequence length="152" mass="16138">MIRAGVILLADHGLAAIERVRAGRRYHTLPGGGVEPGETSAEAAVRETHEELGLIVKLHGLAAVVNFRLSTQHYYAATALSGTFGAGTGAEFTSPPTSESGSYRAVWLPLSDLTHEDLRPMPIATALQSAASPQHLLDTWLAEPPTFDEVPS</sequence>
<dbReference type="EMBL" id="BAAANC010000003">
    <property type="protein sequence ID" value="GAA1543745.1"/>
    <property type="molecule type" value="Genomic_DNA"/>
</dbReference>
<dbReference type="SUPFAM" id="SSF55811">
    <property type="entry name" value="Nudix"/>
    <property type="match status" value="1"/>
</dbReference>
<dbReference type="PANTHER" id="PTHR43046:SF16">
    <property type="entry name" value="ADP-RIBOSE PYROPHOSPHATASE YJHB-RELATED"/>
    <property type="match status" value="1"/>
</dbReference>
<dbReference type="CDD" id="cd04669">
    <property type="entry name" value="NUDIX_Hydrolase"/>
    <property type="match status" value="1"/>
</dbReference>
<organism evidence="6 7">
    <name type="scientific">Kribbella lupini</name>
    <dbReference type="NCBI Taxonomy" id="291602"/>
    <lineage>
        <taxon>Bacteria</taxon>
        <taxon>Bacillati</taxon>
        <taxon>Actinomycetota</taxon>
        <taxon>Actinomycetes</taxon>
        <taxon>Propionibacteriales</taxon>
        <taxon>Kribbellaceae</taxon>
        <taxon>Kribbella</taxon>
    </lineage>
</organism>
<evidence type="ECO:0000256" key="3">
    <source>
        <dbReference type="ARBA" id="ARBA00022801"/>
    </source>
</evidence>
<dbReference type="InterPro" id="IPR020476">
    <property type="entry name" value="Nudix_hydrolase"/>
</dbReference>
<proteinExistence type="inferred from homology"/>
<name>A0ABP4MFU7_9ACTN</name>
<dbReference type="Pfam" id="PF00293">
    <property type="entry name" value="NUDIX"/>
    <property type="match status" value="1"/>
</dbReference>
<evidence type="ECO:0000313" key="6">
    <source>
        <dbReference type="EMBL" id="GAA1543745.1"/>
    </source>
</evidence>
<dbReference type="InterPro" id="IPR020084">
    <property type="entry name" value="NUDIX_hydrolase_CS"/>
</dbReference>
<dbReference type="PROSITE" id="PS00893">
    <property type="entry name" value="NUDIX_BOX"/>
    <property type="match status" value="1"/>
</dbReference>
<dbReference type="PRINTS" id="PR00502">
    <property type="entry name" value="NUDIXFAMILY"/>
</dbReference>
<dbReference type="PROSITE" id="PS51462">
    <property type="entry name" value="NUDIX"/>
    <property type="match status" value="1"/>
</dbReference>
<feature type="domain" description="Nudix hydrolase" evidence="5">
    <location>
        <begin position="1"/>
        <end position="131"/>
    </location>
</feature>
<protein>
    <submittedName>
        <fullName evidence="6">NUDIX domain-containing protein</fullName>
    </submittedName>
</protein>
<keyword evidence="7" id="KW-1185">Reference proteome</keyword>
<comment type="similarity">
    <text evidence="2 4">Belongs to the Nudix hydrolase family.</text>
</comment>